<dbReference type="InterPro" id="IPR001849">
    <property type="entry name" value="PH_domain"/>
</dbReference>
<feature type="compositionally biased region" description="Basic and acidic residues" evidence="1">
    <location>
        <begin position="766"/>
        <end position="781"/>
    </location>
</feature>
<sequence length="854" mass="91072">MSDTKVEAPAPVPIAETKITEHDSAVNEEPVAKTAVDTPAEPVTTEKTPADAEAAPATQEAAKPKEVEEVKQEEAPAAQETDEQTKSAEVEAEEEEEVEPVTSGFLAQRGPRPLRLWQKRYFAFREEAYPLADLHLVYKKNTNRGLQLIRAAERSASGKAPETSKQVNDVFNNIASATVSGKGLLFYYKNDNDKTPLGIINLRNLAEGSPAAEKNIRAHAFSLKTETRDYYLAAASDKELKAWIKGVEQEIAKLAEQADPSEAEEFKSTLEQLTQGKAFAKAPVSAPAAEEAKDDAEAGAAPKTAAVSDNEVFSGSEPEPEAPAETKDVAETTPSASKRKSYFAAFDSFFKGLKNEPVPAKAEDKGKTPAEEPAADAPKDAAPAEAAPEAATAKVDDAAEAKEATEKSAEEESKPEASTPAGPSATENAKQKAKDIGAFISTKIFPKRTPEESGNKEAQASEADAPAKKDAESTPKEVEEAAAPAETTGDVATAPEAAKEEAEAAAEETTPARATSPIQRTLTKLLRPLHLNKGQEAAEKPAEDKEEADKPKEVAAEDKPAEAETAVEGETATAEARETTEVAAEEEKKVNRPTSFLRRLGTTLSRSGRPSTAAEPTEASKEEAAEAPKEETEAAAKEEAQPEATKADEETPADDASETPEVQSLKSGFLQKQSQFVKGYDRRFVTLTDSGKLMYGKSEKELKSHKSVNVTKTTQVVKIDDGKRPFTFDIITPSRTVRFVADSVEERTSWVDALAAYQETLPDPEPEAKGDDKAAGDKEAAAEEAAATTEEAPKLPEPIKAEDLTPEQPEVEAQPAKADAAPAAEEAAAPKEEPAAPQAEEGKAKKEEAAPAKE</sequence>
<feature type="region of interest" description="Disordered" evidence="1">
    <location>
        <begin position="353"/>
        <end position="668"/>
    </location>
</feature>
<feature type="compositionally biased region" description="Low complexity" evidence="1">
    <location>
        <begin position="371"/>
        <end position="393"/>
    </location>
</feature>
<keyword evidence="4" id="KW-1185">Reference proteome</keyword>
<feature type="compositionally biased region" description="Low complexity" evidence="1">
    <location>
        <begin position="45"/>
        <end position="61"/>
    </location>
</feature>
<feature type="domain" description="PH" evidence="2">
    <location>
        <begin position="663"/>
        <end position="759"/>
    </location>
</feature>
<feature type="compositionally biased region" description="Basic and acidic residues" evidence="1">
    <location>
        <begin position="465"/>
        <end position="479"/>
    </location>
</feature>
<feature type="compositionally biased region" description="Basic and acidic residues" evidence="1">
    <location>
        <begin position="828"/>
        <end position="854"/>
    </location>
</feature>
<dbReference type="SUPFAM" id="SSF50729">
    <property type="entry name" value="PH domain-like"/>
    <property type="match status" value="2"/>
</dbReference>
<feature type="domain" description="PH" evidence="2">
    <location>
        <begin position="99"/>
        <end position="252"/>
    </location>
</feature>
<reference evidence="3" key="1">
    <citation type="submission" date="2022-07" db="EMBL/GenBank/DDBJ databases">
        <title>Phylogenomic reconstructions and comparative analyses of Kickxellomycotina fungi.</title>
        <authorList>
            <person name="Reynolds N.K."/>
            <person name="Stajich J.E."/>
            <person name="Barry K."/>
            <person name="Grigoriev I.V."/>
            <person name="Crous P."/>
            <person name="Smith M.E."/>
        </authorList>
    </citation>
    <scope>NUCLEOTIDE SEQUENCE</scope>
    <source>
        <strain evidence="3">RSA 1196</strain>
    </source>
</reference>
<dbReference type="EMBL" id="JANBPY010000193">
    <property type="protein sequence ID" value="KAJ1968366.1"/>
    <property type="molecule type" value="Genomic_DNA"/>
</dbReference>
<dbReference type="AlphaFoldDB" id="A0A9W8AYQ8"/>
<feature type="region of interest" description="Disordered" evidence="1">
    <location>
        <begin position="757"/>
        <end position="854"/>
    </location>
</feature>
<dbReference type="Gene3D" id="2.30.29.30">
    <property type="entry name" value="Pleckstrin-homology domain (PH domain)/Phosphotyrosine-binding domain (PTB)"/>
    <property type="match status" value="2"/>
</dbReference>
<evidence type="ECO:0000313" key="4">
    <source>
        <dbReference type="Proteomes" id="UP001150925"/>
    </source>
</evidence>
<feature type="compositionally biased region" description="Low complexity" evidence="1">
    <location>
        <begin position="812"/>
        <end position="827"/>
    </location>
</feature>
<feature type="compositionally biased region" description="Basic and acidic residues" evidence="1">
    <location>
        <begin position="361"/>
        <end position="370"/>
    </location>
</feature>
<feature type="compositionally biased region" description="Basic and acidic residues" evidence="1">
    <location>
        <begin position="394"/>
        <end position="415"/>
    </location>
</feature>
<feature type="compositionally biased region" description="Basic and acidic residues" evidence="1">
    <location>
        <begin position="536"/>
        <end position="562"/>
    </location>
</feature>
<feature type="compositionally biased region" description="Acidic residues" evidence="1">
    <location>
        <begin position="90"/>
        <end position="99"/>
    </location>
</feature>
<dbReference type="InterPro" id="IPR051707">
    <property type="entry name" value="PI-Interact_SigTrans_Reg"/>
</dbReference>
<accession>A0A9W8AYQ8</accession>
<dbReference type="SMART" id="SM00233">
    <property type="entry name" value="PH"/>
    <property type="match status" value="2"/>
</dbReference>
<organism evidence="3 4">
    <name type="scientific">Dispira parvispora</name>
    <dbReference type="NCBI Taxonomy" id="1520584"/>
    <lineage>
        <taxon>Eukaryota</taxon>
        <taxon>Fungi</taxon>
        <taxon>Fungi incertae sedis</taxon>
        <taxon>Zoopagomycota</taxon>
        <taxon>Kickxellomycotina</taxon>
        <taxon>Dimargaritomycetes</taxon>
        <taxon>Dimargaritales</taxon>
        <taxon>Dimargaritaceae</taxon>
        <taxon>Dispira</taxon>
    </lineage>
</organism>
<feature type="compositionally biased region" description="Basic and acidic residues" evidence="1">
    <location>
        <begin position="791"/>
        <end position="803"/>
    </location>
</feature>
<feature type="compositionally biased region" description="Basic and acidic residues" evidence="1">
    <location>
        <begin position="62"/>
        <end position="74"/>
    </location>
</feature>
<feature type="region of interest" description="Disordered" evidence="1">
    <location>
        <begin position="281"/>
        <end position="337"/>
    </location>
</feature>
<dbReference type="OrthoDB" id="5593352at2759"/>
<dbReference type="PROSITE" id="PS50003">
    <property type="entry name" value="PH_DOMAIN"/>
    <property type="match status" value="2"/>
</dbReference>
<comment type="caution">
    <text evidence="3">The sequence shown here is derived from an EMBL/GenBank/DDBJ whole genome shotgun (WGS) entry which is preliminary data.</text>
</comment>
<protein>
    <recommendedName>
        <fullName evidence="2">PH domain-containing protein</fullName>
    </recommendedName>
</protein>
<evidence type="ECO:0000259" key="2">
    <source>
        <dbReference type="PROSITE" id="PS50003"/>
    </source>
</evidence>
<evidence type="ECO:0000313" key="3">
    <source>
        <dbReference type="EMBL" id="KAJ1968366.1"/>
    </source>
</evidence>
<proteinExistence type="predicted"/>
<dbReference type="PANTHER" id="PTHR14336">
    <property type="entry name" value="TANDEM PH DOMAIN CONTAINING PROTEIN"/>
    <property type="match status" value="1"/>
</dbReference>
<feature type="compositionally biased region" description="Basic and acidic residues" evidence="1">
    <location>
        <begin position="575"/>
        <end position="590"/>
    </location>
</feature>
<dbReference type="Proteomes" id="UP001150925">
    <property type="component" value="Unassembled WGS sequence"/>
</dbReference>
<evidence type="ECO:0000256" key="1">
    <source>
        <dbReference type="SAM" id="MobiDB-lite"/>
    </source>
</evidence>
<feature type="compositionally biased region" description="Low complexity" evidence="1">
    <location>
        <begin position="481"/>
        <end position="496"/>
    </location>
</feature>
<dbReference type="FunFam" id="2.30.29.30:FF:000286">
    <property type="entry name" value="PH-protein kinase domain containing protein"/>
    <property type="match status" value="1"/>
</dbReference>
<dbReference type="Pfam" id="PF00169">
    <property type="entry name" value="PH"/>
    <property type="match status" value="2"/>
</dbReference>
<dbReference type="InterPro" id="IPR011993">
    <property type="entry name" value="PH-like_dom_sf"/>
</dbReference>
<feature type="compositionally biased region" description="Basic and acidic residues" evidence="1">
    <location>
        <begin position="618"/>
        <end position="649"/>
    </location>
</feature>
<name>A0A9W8AYQ8_9FUNG</name>
<feature type="region of interest" description="Disordered" evidence="1">
    <location>
        <begin position="1"/>
        <end position="104"/>
    </location>
</feature>
<gene>
    <name evidence="3" type="ORF">IWQ62_001291</name>
</gene>
<feature type="compositionally biased region" description="Low complexity" evidence="1">
    <location>
        <begin position="563"/>
        <end position="574"/>
    </location>
</feature>
<dbReference type="PANTHER" id="PTHR14336:SF8">
    <property type="entry name" value="PROTEIN OPY1"/>
    <property type="match status" value="1"/>
</dbReference>